<dbReference type="Ensembl" id="ENSMPUT00000010506.1">
    <property type="protein sequence ID" value="ENSMPUP00000010340.1"/>
    <property type="gene ID" value="ENSMPUG00000010416.1"/>
</dbReference>
<dbReference type="InParanoid" id="M3YG83"/>
<evidence type="ECO:0000256" key="1">
    <source>
        <dbReference type="SAM" id="MobiDB-lite"/>
    </source>
</evidence>
<name>M3YG83_MUSPF</name>
<dbReference type="EMBL" id="AEYP01070784">
    <property type="status" value="NOT_ANNOTATED_CDS"/>
    <property type="molecule type" value="Genomic_DNA"/>
</dbReference>
<feature type="region of interest" description="Disordered" evidence="1">
    <location>
        <begin position="33"/>
        <end position="200"/>
    </location>
</feature>
<feature type="compositionally biased region" description="Basic and acidic residues" evidence="1">
    <location>
        <begin position="164"/>
        <end position="173"/>
    </location>
</feature>
<sequence length="251" mass="26452">DIQIPPRYLAPEIGTTQGAVPTAFAYTVLQQQAAGALSQPAARAPQARPAPQRPCPASPPSPDAQRAPPLAAHPASRGEWGGRVRPGQCGSPALLDGHPGRARRLRGGSGFAPAARGSGIVRSRGAARPPARPPPGPDSRPRLTSAALPGPGRCGPSRAPSCGDGREEGRARQEGGPGRWRRRRAERGPQGAPSPRAASVGPRIEELTRLIEETVFFLRWECNPSLSVSFKIKMELAENTPFLSAVRAVRI</sequence>
<accession>M3YG83</accession>
<proteinExistence type="predicted"/>
<reference evidence="2" key="1">
    <citation type="submission" date="2024-06" db="UniProtKB">
        <authorList>
            <consortium name="Ensembl"/>
        </authorList>
    </citation>
    <scope>IDENTIFICATION</scope>
</reference>
<protein>
    <submittedName>
        <fullName evidence="2">Uncharacterized protein</fullName>
    </submittedName>
</protein>
<dbReference type="HOGENOM" id="CLU_1109184_0_0_1"/>
<organism evidence="2">
    <name type="scientific">Mustela putorius furo</name>
    <name type="common">European domestic ferret</name>
    <name type="synonym">Mustela furo</name>
    <dbReference type="NCBI Taxonomy" id="9669"/>
    <lineage>
        <taxon>Eukaryota</taxon>
        <taxon>Metazoa</taxon>
        <taxon>Chordata</taxon>
        <taxon>Craniata</taxon>
        <taxon>Vertebrata</taxon>
        <taxon>Euteleostomi</taxon>
        <taxon>Mammalia</taxon>
        <taxon>Eutheria</taxon>
        <taxon>Laurasiatheria</taxon>
        <taxon>Carnivora</taxon>
        <taxon>Caniformia</taxon>
        <taxon>Musteloidea</taxon>
        <taxon>Mustelidae</taxon>
        <taxon>Mustelinae</taxon>
        <taxon>Mustela</taxon>
    </lineage>
</organism>
<dbReference type="EMBL" id="AEYP01070783">
    <property type="status" value="NOT_ANNOTATED_CDS"/>
    <property type="molecule type" value="Genomic_DNA"/>
</dbReference>
<dbReference type="AlphaFoldDB" id="M3YG83"/>
<dbReference type="EMBL" id="AEYP01070782">
    <property type="status" value="NOT_ANNOTATED_CDS"/>
    <property type="molecule type" value="Genomic_DNA"/>
</dbReference>
<feature type="compositionally biased region" description="Pro residues" evidence="1">
    <location>
        <begin position="51"/>
        <end position="62"/>
    </location>
</feature>
<feature type="compositionally biased region" description="Low complexity" evidence="1">
    <location>
        <begin position="38"/>
        <end position="50"/>
    </location>
</feature>
<evidence type="ECO:0000313" key="2">
    <source>
        <dbReference type="Ensembl" id="ENSMPUP00000010340.1"/>
    </source>
</evidence>